<organism evidence="2 3">
    <name type="scientific">Idiomarina xiamenensis 10-D-4</name>
    <dbReference type="NCBI Taxonomy" id="740709"/>
    <lineage>
        <taxon>Bacteria</taxon>
        <taxon>Pseudomonadati</taxon>
        <taxon>Pseudomonadota</taxon>
        <taxon>Gammaproteobacteria</taxon>
        <taxon>Alteromonadales</taxon>
        <taxon>Idiomarinaceae</taxon>
        <taxon>Idiomarina</taxon>
    </lineage>
</organism>
<sequence>MRQLTHKQLCEIAVKWLKRPNSAKGHGCHVAVAEVKSGHDGEIPDAIGFRCTGDHTDGSVVVEVKVSRQDFLNDFKKPHRNGDVGMGNWRYYMAPIGLISENELPAKWGLVEVNRSGQVKNIIGPAGIRHYSLYKKNLDNYRHDSNISRELFLMVRLLARIEDAHKESSQIKEIYRANRILAKRNSKLKTDKFKYFSAKHENEQLQQRVVELEREATIHRRDEKANARMLHLAQEECNEWKRKKFARFADDECWLFTDDGYDNLHSLVCPVVMHKEKAIELVKARQERDALAAHVERLNSAINQYMDVVDDGDFDWADKAALESNINDVQNENPAQSLQLLTEQERVKAYRDGFMCGYNQEECLIEPAAEAKELAQQYAKGVKGGENV</sequence>
<dbReference type="RefSeq" id="WP_008489980.1">
    <property type="nucleotide sequence ID" value="NZ_AMRG01000023.1"/>
</dbReference>
<dbReference type="AlphaFoldDB" id="K2JXQ9"/>
<accession>K2JXQ9</accession>
<dbReference type="Proteomes" id="UP000014115">
    <property type="component" value="Unassembled WGS sequence"/>
</dbReference>
<keyword evidence="3" id="KW-1185">Reference proteome</keyword>
<keyword evidence="1" id="KW-0175">Coiled coil</keyword>
<evidence type="ECO:0000313" key="2">
    <source>
        <dbReference type="EMBL" id="EKE79442.1"/>
    </source>
</evidence>
<comment type="caution">
    <text evidence="2">The sequence shown here is derived from an EMBL/GenBank/DDBJ whole genome shotgun (WGS) entry which is preliminary data.</text>
</comment>
<dbReference type="EMBL" id="AMRG01000023">
    <property type="protein sequence ID" value="EKE79442.1"/>
    <property type="molecule type" value="Genomic_DNA"/>
</dbReference>
<name>K2JXQ9_9GAMM</name>
<gene>
    <name evidence="2" type="ORF">A10D4_12779</name>
</gene>
<proteinExistence type="predicted"/>
<evidence type="ECO:0000256" key="1">
    <source>
        <dbReference type="SAM" id="Coils"/>
    </source>
</evidence>
<protein>
    <submittedName>
        <fullName evidence="2">Adenylosuccinate synthase</fullName>
    </submittedName>
</protein>
<evidence type="ECO:0000313" key="3">
    <source>
        <dbReference type="Proteomes" id="UP000014115"/>
    </source>
</evidence>
<dbReference type="OrthoDB" id="198812at2"/>
<reference evidence="2 3" key="1">
    <citation type="journal article" date="2012" name="J. Bacteriol.">
        <title>Genome Sequence of Idiomarina xiamenensis Type Strain 10-D-4.</title>
        <authorList>
            <person name="Lai Q."/>
            <person name="Wang L."/>
            <person name="Wang W."/>
            <person name="Shao Z."/>
        </authorList>
    </citation>
    <scope>NUCLEOTIDE SEQUENCE [LARGE SCALE GENOMIC DNA]</scope>
    <source>
        <strain evidence="2 3">10-D-4</strain>
    </source>
</reference>
<dbReference type="STRING" id="740709.A10D4_12779"/>
<dbReference type="eggNOG" id="ENOG50332WC">
    <property type="taxonomic scope" value="Bacteria"/>
</dbReference>
<dbReference type="PATRIC" id="fig|740709.3.peg.2576"/>
<feature type="coiled-coil region" evidence="1">
    <location>
        <begin position="195"/>
        <end position="222"/>
    </location>
</feature>